<name>A0A0U0W5M5_MYCBE</name>
<sequence length="106" mass="11594">MGATHTPYDARISWNGGNHMNGGKSPFGEYFVGEDNSLSFREYRTGKWTDVAPPGSSAGEIYHRGVNHNKELLGIEGASGSVRRQPRPKPAALCPLCHMEHRGECP</sequence>
<dbReference type="Proteomes" id="UP000198875">
    <property type="component" value="Unassembled WGS sequence"/>
</dbReference>
<gene>
    <name evidence="1" type="ORF">BN971_01854</name>
</gene>
<organism evidence="1 2">
    <name type="scientific">Mycobacterium bohemicum DSM 44277</name>
    <dbReference type="NCBI Taxonomy" id="1236609"/>
    <lineage>
        <taxon>Bacteria</taxon>
        <taxon>Bacillati</taxon>
        <taxon>Actinomycetota</taxon>
        <taxon>Actinomycetes</taxon>
        <taxon>Mycobacteriales</taxon>
        <taxon>Mycobacteriaceae</taxon>
        <taxon>Mycobacterium</taxon>
    </lineage>
</organism>
<evidence type="ECO:0000313" key="2">
    <source>
        <dbReference type="Proteomes" id="UP000198875"/>
    </source>
</evidence>
<dbReference type="AlphaFoldDB" id="A0A0U0W5M5"/>
<evidence type="ECO:0000313" key="1">
    <source>
        <dbReference type="EMBL" id="CPR10437.1"/>
    </source>
</evidence>
<accession>A0A0U0W5M5</accession>
<proteinExistence type="predicted"/>
<protein>
    <submittedName>
        <fullName evidence="1">Uncharacterized protein</fullName>
    </submittedName>
</protein>
<dbReference type="EMBL" id="CSTD01000001">
    <property type="protein sequence ID" value="CPR10437.1"/>
    <property type="molecule type" value="Genomic_DNA"/>
</dbReference>
<reference evidence="1 2" key="1">
    <citation type="submission" date="2015-03" db="EMBL/GenBank/DDBJ databases">
        <authorList>
            <person name="Murphy D."/>
        </authorList>
    </citation>
    <scope>NUCLEOTIDE SEQUENCE [LARGE SCALE GENOMIC DNA]</scope>
    <source>
        <strain evidence="1 2">DSM 44277</strain>
    </source>
</reference>